<dbReference type="InterPro" id="IPR018968">
    <property type="entry name" value="Phasin"/>
</dbReference>
<name>A0A941I8F7_9BURK</name>
<feature type="non-terminal residue" evidence="2">
    <location>
        <position position="50"/>
    </location>
</feature>
<evidence type="ECO:0000313" key="2">
    <source>
        <dbReference type="EMBL" id="MBR7784826.1"/>
    </source>
</evidence>
<dbReference type="Proteomes" id="UP000680067">
    <property type="component" value="Unassembled WGS sequence"/>
</dbReference>
<gene>
    <name evidence="2" type="ORF">KDM89_22090</name>
</gene>
<evidence type="ECO:0000313" key="3">
    <source>
        <dbReference type="Proteomes" id="UP000680067"/>
    </source>
</evidence>
<comment type="caution">
    <text evidence="2">The sequence shown here is derived from an EMBL/GenBank/DDBJ whole genome shotgun (WGS) entry which is preliminary data.</text>
</comment>
<sequence length="50" mass="5309">MTTTPEQFIAATKANLEAQFASLTALNKKAFEGLEQLVALNVNAAKASLE</sequence>
<dbReference type="RefSeq" id="WP_212689882.1">
    <property type="nucleotide sequence ID" value="NZ_JAGSPN010000661.1"/>
</dbReference>
<evidence type="ECO:0000259" key="1">
    <source>
        <dbReference type="Pfam" id="PF09361"/>
    </source>
</evidence>
<protein>
    <submittedName>
        <fullName evidence="2">Phasin family protein</fullName>
    </submittedName>
</protein>
<reference evidence="2" key="1">
    <citation type="submission" date="2021-04" db="EMBL/GenBank/DDBJ databases">
        <title>novel species isolated from subtropical streams in China.</title>
        <authorList>
            <person name="Lu H."/>
        </authorList>
    </citation>
    <scope>NUCLEOTIDE SEQUENCE</scope>
    <source>
        <strain evidence="2">LFS511W</strain>
    </source>
</reference>
<proteinExistence type="predicted"/>
<dbReference type="Pfam" id="PF09361">
    <property type="entry name" value="Phasin_2"/>
    <property type="match status" value="1"/>
</dbReference>
<keyword evidence="3" id="KW-1185">Reference proteome</keyword>
<dbReference type="EMBL" id="JAGSPN010000661">
    <property type="protein sequence ID" value="MBR7784826.1"/>
    <property type="molecule type" value="Genomic_DNA"/>
</dbReference>
<accession>A0A941I8F7</accession>
<dbReference type="AlphaFoldDB" id="A0A941I8F7"/>
<organism evidence="2 3">
    <name type="scientific">Undibacterium luofuense</name>
    <dbReference type="NCBI Taxonomy" id="2828733"/>
    <lineage>
        <taxon>Bacteria</taxon>
        <taxon>Pseudomonadati</taxon>
        <taxon>Pseudomonadota</taxon>
        <taxon>Betaproteobacteria</taxon>
        <taxon>Burkholderiales</taxon>
        <taxon>Oxalobacteraceae</taxon>
        <taxon>Undibacterium</taxon>
    </lineage>
</organism>
<feature type="domain" description="Phasin" evidence="1">
    <location>
        <begin position="6"/>
        <end position="50"/>
    </location>
</feature>